<keyword evidence="6" id="KW-0969">Cilium</keyword>
<evidence type="ECO:0000256" key="5">
    <source>
        <dbReference type="ARBA" id="ARBA00022846"/>
    </source>
</evidence>
<dbReference type="Pfam" id="PF06098">
    <property type="entry name" value="Radial_spoke_3"/>
    <property type="match status" value="1"/>
</dbReference>
<comment type="similarity">
    <text evidence="2">Belongs to the flagellar radial spoke RSP3 family.</text>
</comment>
<comment type="caution">
    <text evidence="11">The sequence shown here is derived from an EMBL/GenBank/DDBJ whole genome shotgun (WGS) entry which is preliminary data.</text>
</comment>
<evidence type="ECO:0000313" key="11">
    <source>
        <dbReference type="EMBL" id="GMI51702.1"/>
    </source>
</evidence>
<dbReference type="InterPro" id="IPR009290">
    <property type="entry name" value="Radial_spoke_3"/>
</dbReference>
<feature type="coiled-coil region" evidence="9">
    <location>
        <begin position="144"/>
        <end position="206"/>
    </location>
</feature>
<organism evidence="11 12">
    <name type="scientific">Tetraparma gracilis</name>
    <dbReference type="NCBI Taxonomy" id="2962635"/>
    <lineage>
        <taxon>Eukaryota</taxon>
        <taxon>Sar</taxon>
        <taxon>Stramenopiles</taxon>
        <taxon>Ochrophyta</taxon>
        <taxon>Bolidophyceae</taxon>
        <taxon>Parmales</taxon>
        <taxon>Triparmaceae</taxon>
        <taxon>Tetraparma</taxon>
    </lineage>
</organism>
<keyword evidence="4" id="KW-0597">Phosphoprotein</keyword>
<protein>
    <submittedName>
        <fullName evidence="11">Uncharacterized protein</fullName>
    </submittedName>
</protein>
<gene>
    <name evidence="11" type="ORF">TeGR_g7430</name>
</gene>
<keyword evidence="5" id="KW-0282">Flagellum</keyword>
<reference evidence="11 12" key="1">
    <citation type="journal article" date="2023" name="Commun. Biol.">
        <title>Genome analysis of Parmales, the sister group of diatoms, reveals the evolutionary specialization of diatoms from phago-mixotrophs to photoautotrophs.</title>
        <authorList>
            <person name="Ban H."/>
            <person name="Sato S."/>
            <person name="Yoshikawa S."/>
            <person name="Yamada K."/>
            <person name="Nakamura Y."/>
            <person name="Ichinomiya M."/>
            <person name="Sato N."/>
            <person name="Blanc-Mathieu R."/>
            <person name="Endo H."/>
            <person name="Kuwata A."/>
            <person name="Ogata H."/>
        </authorList>
    </citation>
    <scope>NUCLEOTIDE SEQUENCE [LARGE SCALE GENOMIC DNA]</scope>
</reference>
<evidence type="ECO:0000256" key="8">
    <source>
        <dbReference type="ARBA" id="ARBA00023273"/>
    </source>
</evidence>
<sequence length="406" mass="43946">MNIAKDPRVAKGSTYSAARAAASRALEVGELSASSGAAAKARRASRRKKPTSIYSYSPSAATRDDLDLAPYLTEQARPVATSEEGCQTAEFAARPPSPAFVPKKTGVDVCTQLGAEPGEEGDSALFDFDLEVQNLLGVIVGKAMEQALLEVESEEELAGLARQEAELLAQQEAELRSVREADRESIRRAREKRERVREEVASAEGRDALRMKVAAVRMMKQCLPVMQAGVYEEEVRAGRWVVSDIGQDFVPWLLEAVRGRLEDKRRGGEVVDGAIRAALERARNVEAGARAERERLRKEEEAAEAARRRARVGKVKINITAAALSMKEDKQVGPVEITGADTVGDLEAKILDWLTAEGEDFTPPAAGFLQLGFEGKVLGKDTVVMDIPGGGELSVVGGEEEKKEES</sequence>
<dbReference type="EMBL" id="BRYB01006558">
    <property type="protein sequence ID" value="GMI51702.1"/>
    <property type="molecule type" value="Genomic_DNA"/>
</dbReference>
<evidence type="ECO:0000256" key="10">
    <source>
        <dbReference type="SAM" id="MobiDB-lite"/>
    </source>
</evidence>
<feature type="coiled-coil region" evidence="9">
    <location>
        <begin position="279"/>
        <end position="309"/>
    </location>
</feature>
<feature type="region of interest" description="Disordered" evidence="10">
    <location>
        <begin position="31"/>
        <end position="59"/>
    </location>
</feature>
<dbReference type="PANTHER" id="PTHR21648">
    <property type="entry name" value="FLAGELLAR RADIAL SPOKE PROTEIN 3"/>
    <property type="match status" value="1"/>
</dbReference>
<feature type="compositionally biased region" description="Basic residues" evidence="10">
    <location>
        <begin position="40"/>
        <end position="50"/>
    </location>
</feature>
<dbReference type="PANTHER" id="PTHR21648:SF0">
    <property type="entry name" value="RADIAL SPOKE HEAD PROTEIN 3 HOMOLOG"/>
    <property type="match status" value="1"/>
</dbReference>
<name>A0ABQ6N9K8_9STRA</name>
<proteinExistence type="inferred from homology"/>
<evidence type="ECO:0000313" key="12">
    <source>
        <dbReference type="Proteomes" id="UP001165060"/>
    </source>
</evidence>
<keyword evidence="7" id="KW-0206">Cytoskeleton</keyword>
<dbReference type="Proteomes" id="UP001165060">
    <property type="component" value="Unassembled WGS sequence"/>
</dbReference>
<keyword evidence="3" id="KW-0963">Cytoplasm</keyword>
<evidence type="ECO:0000256" key="9">
    <source>
        <dbReference type="SAM" id="Coils"/>
    </source>
</evidence>
<accession>A0ABQ6N9K8</accession>
<evidence type="ECO:0000256" key="7">
    <source>
        <dbReference type="ARBA" id="ARBA00023212"/>
    </source>
</evidence>
<evidence type="ECO:0000256" key="2">
    <source>
        <dbReference type="ARBA" id="ARBA00006737"/>
    </source>
</evidence>
<comment type="subcellular location">
    <subcellularLocation>
        <location evidence="1">Cytoplasm</location>
        <location evidence="1">Cytoskeleton</location>
        <location evidence="1">Flagellum axoneme</location>
    </subcellularLocation>
</comment>
<keyword evidence="9" id="KW-0175">Coiled coil</keyword>
<evidence type="ECO:0000256" key="3">
    <source>
        <dbReference type="ARBA" id="ARBA00022490"/>
    </source>
</evidence>
<evidence type="ECO:0000256" key="1">
    <source>
        <dbReference type="ARBA" id="ARBA00004611"/>
    </source>
</evidence>
<keyword evidence="8" id="KW-0966">Cell projection</keyword>
<evidence type="ECO:0000256" key="4">
    <source>
        <dbReference type="ARBA" id="ARBA00022553"/>
    </source>
</evidence>
<keyword evidence="12" id="KW-1185">Reference proteome</keyword>
<evidence type="ECO:0000256" key="6">
    <source>
        <dbReference type="ARBA" id="ARBA00023069"/>
    </source>
</evidence>